<dbReference type="InParanoid" id="T0R774"/>
<dbReference type="InterPro" id="IPR013083">
    <property type="entry name" value="Znf_RING/FYVE/PHD"/>
</dbReference>
<dbReference type="OrthoDB" id="10009520at2759"/>
<feature type="compositionally biased region" description="Basic and acidic residues" evidence="1">
    <location>
        <begin position="111"/>
        <end position="120"/>
    </location>
</feature>
<evidence type="ECO:0000256" key="1">
    <source>
        <dbReference type="SAM" id="MobiDB-lite"/>
    </source>
</evidence>
<dbReference type="Gene3D" id="3.30.40.10">
    <property type="entry name" value="Zinc/RING finger domain, C3HC4 (zinc finger)"/>
    <property type="match status" value="1"/>
</dbReference>
<accession>T0R774</accession>
<dbReference type="EMBL" id="JH767284">
    <property type="protein sequence ID" value="EQC25342.1"/>
    <property type="molecule type" value="Genomic_DNA"/>
</dbReference>
<dbReference type="Proteomes" id="UP000030762">
    <property type="component" value="Unassembled WGS sequence"/>
</dbReference>
<evidence type="ECO:0000313" key="3">
    <source>
        <dbReference type="Proteomes" id="UP000030762"/>
    </source>
</evidence>
<dbReference type="RefSeq" id="XP_008621247.1">
    <property type="nucleotide sequence ID" value="XM_008623025.1"/>
</dbReference>
<evidence type="ECO:0000313" key="2">
    <source>
        <dbReference type="EMBL" id="EQC25342.1"/>
    </source>
</evidence>
<proteinExistence type="predicted"/>
<dbReference type="GeneID" id="19957532"/>
<sequence>MAATLLNTFRIPPIERGDHRFSTTQTQARMLHEDAAIFAYLASQRPVLQGFAAKEGPRPNEFHYPRQRWPPKDSPVKFTGCIRRSYQVFLSLRYNCTRRMADGQSRGPTGRTREQGDVPRLHGHARSAHQTLLRCIHQCFIGCLSGWIESKVKNRAAPITCSITDCDRATRPSHVAVVISPGLVEQFSLLVTVKVTHG</sequence>
<name>T0R774_SAPDV</name>
<protein>
    <submittedName>
        <fullName evidence="2">Uncharacterized protein</fullName>
    </submittedName>
</protein>
<dbReference type="VEuPathDB" id="FungiDB:SDRG_16805"/>
<reference evidence="2 3" key="1">
    <citation type="submission" date="2012-04" db="EMBL/GenBank/DDBJ databases">
        <title>The Genome Sequence of Saprolegnia declina VS20.</title>
        <authorList>
            <consortium name="The Broad Institute Genome Sequencing Platform"/>
            <person name="Russ C."/>
            <person name="Nusbaum C."/>
            <person name="Tyler B."/>
            <person name="van West P."/>
            <person name="Dieguez-Uribeondo J."/>
            <person name="de Bruijn I."/>
            <person name="Tripathy S."/>
            <person name="Jiang R."/>
            <person name="Young S.K."/>
            <person name="Zeng Q."/>
            <person name="Gargeya S."/>
            <person name="Fitzgerald M."/>
            <person name="Haas B."/>
            <person name="Abouelleil A."/>
            <person name="Alvarado L."/>
            <person name="Arachchi H.M."/>
            <person name="Berlin A."/>
            <person name="Chapman S.B."/>
            <person name="Goldberg J."/>
            <person name="Griggs A."/>
            <person name="Gujja S."/>
            <person name="Hansen M."/>
            <person name="Howarth C."/>
            <person name="Imamovic A."/>
            <person name="Larimer J."/>
            <person name="McCowen C."/>
            <person name="Montmayeur A."/>
            <person name="Murphy C."/>
            <person name="Neiman D."/>
            <person name="Pearson M."/>
            <person name="Priest M."/>
            <person name="Roberts A."/>
            <person name="Saif S."/>
            <person name="Shea T."/>
            <person name="Sisk P."/>
            <person name="Sykes S."/>
            <person name="Wortman J."/>
            <person name="Nusbaum C."/>
            <person name="Birren B."/>
        </authorList>
    </citation>
    <scope>NUCLEOTIDE SEQUENCE [LARGE SCALE GENOMIC DNA]</scope>
    <source>
        <strain evidence="2 3">VS20</strain>
    </source>
</reference>
<dbReference type="AlphaFoldDB" id="T0R774"/>
<organism evidence="2 3">
    <name type="scientific">Saprolegnia diclina (strain VS20)</name>
    <dbReference type="NCBI Taxonomy" id="1156394"/>
    <lineage>
        <taxon>Eukaryota</taxon>
        <taxon>Sar</taxon>
        <taxon>Stramenopiles</taxon>
        <taxon>Oomycota</taxon>
        <taxon>Saprolegniomycetes</taxon>
        <taxon>Saprolegniales</taxon>
        <taxon>Saprolegniaceae</taxon>
        <taxon>Saprolegnia</taxon>
    </lineage>
</organism>
<keyword evidence="3" id="KW-1185">Reference proteome</keyword>
<gene>
    <name evidence="2" type="ORF">SDRG_16805</name>
</gene>
<feature type="region of interest" description="Disordered" evidence="1">
    <location>
        <begin position="101"/>
        <end position="121"/>
    </location>
</feature>